<keyword evidence="2" id="KW-1185">Reference proteome</keyword>
<dbReference type="Proteomes" id="UP000587415">
    <property type="component" value="Unassembled WGS sequence"/>
</dbReference>
<dbReference type="AlphaFoldDB" id="A0A7X6BMJ9"/>
<accession>A0A7X6BMJ9</accession>
<protein>
    <submittedName>
        <fullName evidence="1">Uncharacterized protein</fullName>
    </submittedName>
</protein>
<evidence type="ECO:0000313" key="2">
    <source>
        <dbReference type="Proteomes" id="UP000587415"/>
    </source>
</evidence>
<reference evidence="1 2" key="1">
    <citation type="submission" date="2020-03" db="EMBL/GenBank/DDBJ databases">
        <title>Genomic Encyclopedia of Type Strains, Phase IV (KMG-IV): sequencing the most valuable type-strain genomes for metagenomic binning, comparative biology and taxonomic classification.</title>
        <authorList>
            <person name="Goeker M."/>
        </authorList>
    </citation>
    <scope>NUCLEOTIDE SEQUENCE [LARGE SCALE GENOMIC DNA]</scope>
    <source>
        <strain evidence="1 2">DSM 4736</strain>
    </source>
</reference>
<organism evidence="1 2">
    <name type="scientific">Brevundimonas alba</name>
    <dbReference type="NCBI Taxonomy" id="74314"/>
    <lineage>
        <taxon>Bacteria</taxon>
        <taxon>Pseudomonadati</taxon>
        <taxon>Pseudomonadota</taxon>
        <taxon>Alphaproteobacteria</taxon>
        <taxon>Caulobacterales</taxon>
        <taxon>Caulobacteraceae</taxon>
        <taxon>Brevundimonas</taxon>
    </lineage>
</organism>
<proteinExistence type="predicted"/>
<evidence type="ECO:0000313" key="1">
    <source>
        <dbReference type="EMBL" id="NJC41138.1"/>
    </source>
</evidence>
<dbReference type="EMBL" id="JAATJM010000001">
    <property type="protein sequence ID" value="NJC41138.1"/>
    <property type="molecule type" value="Genomic_DNA"/>
</dbReference>
<comment type="caution">
    <text evidence="1">The sequence shown here is derived from an EMBL/GenBank/DDBJ whole genome shotgun (WGS) entry which is preliminary data.</text>
</comment>
<name>A0A7X6BMJ9_9CAUL</name>
<sequence>MMKEVALLLAVGAVPWLSPPNATPVTTAEEACAAVKAHVVSRNSRAASVIAFCDHIPETESPRGYYVMALHSNRECEGICSTNMGWFAVQKSTGDVLDWDVAEWRPG</sequence>
<gene>
    <name evidence="1" type="ORF">GGQ87_001396</name>
</gene>